<dbReference type="STRING" id="104259.A0A0F7TDA4"/>
<sequence>MKFEERSTQNTANASFYHYNPSLAVAIVAAVLYGIAFILTFVQWIRHRSWVWVVMVVAAAMEAVGYIGRCISTQNVTDKPIYVLQFSLIILAPVLMAACCYVLFGRILFLIVPRQERTFRLCWVPPRFITPLFVGFDVVALFLQLVGAVMISTVDSTDTDAASKLNKGKHIAQAGVIIQLIAFGLFSVAAVRFNFTSKRFTKTIHERYELSGEKDYIVDGIARKKHWPALLRVVNLTTLLILVRSIYRLVEFTEGVTGYINTHEWTMYVFDTLVIYPCVALFIYWHPGKYLPYLGFRLPKHAR</sequence>
<evidence type="ECO:0000313" key="7">
    <source>
        <dbReference type="Proteomes" id="UP000042958"/>
    </source>
</evidence>
<dbReference type="PANTHER" id="PTHR31465">
    <property type="entry name" value="PROTEIN RTA1-RELATED"/>
    <property type="match status" value="1"/>
</dbReference>
<reference evidence="7" key="1">
    <citation type="journal article" date="2015" name="Genome Announc.">
        <title>Draft genome sequence of the fungus Penicillium brasilianum MG11.</title>
        <authorList>
            <person name="Horn F."/>
            <person name="Linde J."/>
            <person name="Mattern D.J."/>
            <person name="Walther G."/>
            <person name="Guthke R."/>
            <person name="Brakhage A.A."/>
            <person name="Valiante V."/>
        </authorList>
    </citation>
    <scope>NUCLEOTIDE SEQUENCE [LARGE SCALE GENOMIC DNA]</scope>
    <source>
        <strain evidence="7">MG11</strain>
    </source>
</reference>
<protein>
    <recommendedName>
        <fullName evidence="8">RTA1 domain protein</fullName>
    </recommendedName>
</protein>
<dbReference type="OrthoDB" id="3358017at2759"/>
<dbReference type="Pfam" id="PF04479">
    <property type="entry name" value="RTA1"/>
    <property type="match status" value="1"/>
</dbReference>
<name>A0A0F7TDA4_PENBI</name>
<dbReference type="Proteomes" id="UP000042958">
    <property type="component" value="Unassembled WGS sequence"/>
</dbReference>
<keyword evidence="3 5" id="KW-1133">Transmembrane helix</keyword>
<feature type="transmembrane region" description="Helical" evidence="5">
    <location>
        <begin position="171"/>
        <end position="195"/>
    </location>
</feature>
<keyword evidence="2 5" id="KW-0812">Transmembrane</keyword>
<evidence type="ECO:0000256" key="2">
    <source>
        <dbReference type="ARBA" id="ARBA00022692"/>
    </source>
</evidence>
<dbReference type="InterPro" id="IPR007568">
    <property type="entry name" value="RTA1"/>
</dbReference>
<dbReference type="GO" id="GO:0016020">
    <property type="term" value="C:membrane"/>
    <property type="evidence" value="ECO:0007669"/>
    <property type="project" value="UniProtKB-SubCell"/>
</dbReference>
<gene>
    <name evidence="6" type="ORF">PMG11_00133</name>
</gene>
<keyword evidence="4 5" id="KW-0472">Membrane</keyword>
<evidence type="ECO:0000256" key="1">
    <source>
        <dbReference type="ARBA" id="ARBA00004141"/>
    </source>
</evidence>
<evidence type="ECO:0008006" key="8">
    <source>
        <dbReference type="Google" id="ProtNLM"/>
    </source>
</evidence>
<proteinExistence type="predicted"/>
<accession>A0A0F7TDA4</accession>
<evidence type="ECO:0000256" key="3">
    <source>
        <dbReference type="ARBA" id="ARBA00022989"/>
    </source>
</evidence>
<dbReference type="PANTHER" id="PTHR31465:SF28">
    <property type="entry name" value="DOMAIN PROTEIN, PUTATIVE-RELATED"/>
    <property type="match status" value="1"/>
</dbReference>
<feature type="transmembrane region" description="Helical" evidence="5">
    <location>
        <begin position="88"/>
        <end position="112"/>
    </location>
</feature>
<dbReference type="AlphaFoldDB" id="A0A0F7TDA4"/>
<evidence type="ECO:0000256" key="4">
    <source>
        <dbReference type="ARBA" id="ARBA00023136"/>
    </source>
</evidence>
<feature type="transmembrane region" description="Helical" evidence="5">
    <location>
        <begin position="267"/>
        <end position="285"/>
    </location>
</feature>
<dbReference type="EMBL" id="CDHK01000001">
    <property type="protein sequence ID" value="CEJ53792.1"/>
    <property type="molecule type" value="Genomic_DNA"/>
</dbReference>
<keyword evidence="7" id="KW-1185">Reference proteome</keyword>
<feature type="transmembrane region" description="Helical" evidence="5">
    <location>
        <begin position="132"/>
        <end position="151"/>
    </location>
</feature>
<evidence type="ECO:0000313" key="6">
    <source>
        <dbReference type="EMBL" id="CEJ53792.1"/>
    </source>
</evidence>
<organism evidence="6 7">
    <name type="scientific">Penicillium brasilianum</name>
    <dbReference type="NCBI Taxonomy" id="104259"/>
    <lineage>
        <taxon>Eukaryota</taxon>
        <taxon>Fungi</taxon>
        <taxon>Dikarya</taxon>
        <taxon>Ascomycota</taxon>
        <taxon>Pezizomycotina</taxon>
        <taxon>Eurotiomycetes</taxon>
        <taxon>Eurotiomycetidae</taxon>
        <taxon>Eurotiales</taxon>
        <taxon>Aspergillaceae</taxon>
        <taxon>Penicillium</taxon>
    </lineage>
</organism>
<feature type="transmembrane region" description="Helical" evidence="5">
    <location>
        <begin position="229"/>
        <end position="247"/>
    </location>
</feature>
<feature type="transmembrane region" description="Helical" evidence="5">
    <location>
        <begin position="23"/>
        <end position="42"/>
    </location>
</feature>
<comment type="subcellular location">
    <subcellularLocation>
        <location evidence="1">Membrane</location>
        <topology evidence="1">Multi-pass membrane protein</topology>
    </subcellularLocation>
</comment>
<feature type="transmembrane region" description="Helical" evidence="5">
    <location>
        <begin position="49"/>
        <end position="68"/>
    </location>
</feature>
<evidence type="ECO:0000256" key="5">
    <source>
        <dbReference type="SAM" id="Phobius"/>
    </source>
</evidence>